<keyword evidence="3" id="KW-1185">Reference proteome</keyword>
<gene>
    <name evidence="2" type="ORF">GS601_15800</name>
</gene>
<evidence type="ECO:0000313" key="3">
    <source>
        <dbReference type="Proteomes" id="UP000646053"/>
    </source>
</evidence>
<accession>A0A8J7Z2B2</accession>
<name>A0A8J7Z2B2_9CYAN</name>
<sequence>MQIGYLHIGSPEHGIARYGRLLASEARRRSNLSIIEAEVVLTGDRTRDCASLVRAAQTLGSANVVHFQYNRSIWGDGWTQLRHLDTFMRRCPCPLVVTLHDIFYPPSSVTLAQRYFSKASDSIRLRDLGKAVLRDRLSPQILALQHIMARSRLAFVCTQEEARRLSDRALMQTVQVIPHFVETRSIQITRSEARQALGLADNTVITLLGFIYSGKGHQLLVQALAQLPPTVRVVFAGGVSSGHEAFYQDLMALAEKEGVRDRIRVTGYLSESELEQYLVATDLAVCPFRQTSASGSLSTWISVARPILASNIPQVAEYNELKPGAIKTFDSYTVEALTTAIQNLIPLCNESDDPKVLFLSQHLSISSVFDQHLQSYGSVLAKSLQTA</sequence>
<dbReference type="PANTHER" id="PTHR46401:SF2">
    <property type="entry name" value="GLYCOSYLTRANSFERASE WBBK-RELATED"/>
    <property type="match status" value="1"/>
</dbReference>
<dbReference type="GO" id="GO:0016757">
    <property type="term" value="F:glycosyltransferase activity"/>
    <property type="evidence" value="ECO:0007669"/>
    <property type="project" value="TreeGrafter"/>
</dbReference>
<comment type="caution">
    <text evidence="2">The sequence shown here is derived from an EMBL/GenBank/DDBJ whole genome shotgun (WGS) entry which is preliminary data.</text>
</comment>
<reference evidence="2" key="1">
    <citation type="submission" date="2019-12" db="EMBL/GenBank/DDBJ databases">
        <title>High-Quality draft genome sequences of three cyanobacteria isolated from the limestone walls of the Old Cathedral of Coimbra.</title>
        <authorList>
            <person name="Tiago I."/>
            <person name="Soares F."/>
            <person name="Portugal A."/>
        </authorList>
    </citation>
    <scope>NUCLEOTIDE SEQUENCE</scope>
    <source>
        <strain evidence="2">A</strain>
    </source>
</reference>
<dbReference type="PANTHER" id="PTHR46401">
    <property type="entry name" value="GLYCOSYLTRANSFERASE WBBK-RELATED"/>
    <property type="match status" value="1"/>
</dbReference>
<dbReference type="Proteomes" id="UP000646053">
    <property type="component" value="Unassembled WGS sequence"/>
</dbReference>
<protein>
    <submittedName>
        <fullName evidence="2">Glycosyltransferase</fullName>
    </submittedName>
</protein>
<dbReference type="SUPFAM" id="SSF53756">
    <property type="entry name" value="UDP-Glycosyltransferase/glycogen phosphorylase"/>
    <property type="match status" value="1"/>
</dbReference>
<dbReference type="Pfam" id="PF13692">
    <property type="entry name" value="Glyco_trans_1_4"/>
    <property type="match status" value="1"/>
</dbReference>
<dbReference type="GO" id="GO:0009103">
    <property type="term" value="P:lipopolysaccharide biosynthetic process"/>
    <property type="evidence" value="ECO:0007669"/>
    <property type="project" value="TreeGrafter"/>
</dbReference>
<dbReference type="EMBL" id="WVIE01000019">
    <property type="protein sequence ID" value="NDJ18734.1"/>
    <property type="molecule type" value="Genomic_DNA"/>
</dbReference>
<proteinExistence type="predicted"/>
<dbReference type="RefSeq" id="WP_162424262.1">
    <property type="nucleotide sequence ID" value="NZ_WVIE01000019.1"/>
</dbReference>
<keyword evidence="1" id="KW-0808">Transferase</keyword>
<organism evidence="2 3">
    <name type="scientific">Myxacorys almedinensis A</name>
    <dbReference type="NCBI Taxonomy" id="2690445"/>
    <lineage>
        <taxon>Bacteria</taxon>
        <taxon>Bacillati</taxon>
        <taxon>Cyanobacteriota</taxon>
        <taxon>Cyanophyceae</taxon>
        <taxon>Leptolyngbyales</taxon>
        <taxon>Leptolyngbyaceae</taxon>
        <taxon>Myxacorys</taxon>
        <taxon>Myxacorys almedinensis</taxon>
    </lineage>
</organism>
<dbReference type="AlphaFoldDB" id="A0A8J7Z2B2"/>
<evidence type="ECO:0000256" key="1">
    <source>
        <dbReference type="ARBA" id="ARBA00022679"/>
    </source>
</evidence>
<dbReference type="Gene3D" id="3.40.50.2000">
    <property type="entry name" value="Glycogen Phosphorylase B"/>
    <property type="match status" value="1"/>
</dbReference>
<evidence type="ECO:0000313" key="2">
    <source>
        <dbReference type="EMBL" id="NDJ18734.1"/>
    </source>
</evidence>